<comment type="caution">
    <text evidence="2">The sequence shown here is derived from an EMBL/GenBank/DDBJ whole genome shotgun (WGS) entry which is preliminary data.</text>
</comment>
<accession>A0A849A7A5</accession>
<evidence type="ECO:0000259" key="1">
    <source>
        <dbReference type="PROSITE" id="PS50943"/>
    </source>
</evidence>
<dbReference type="InterPro" id="IPR001387">
    <property type="entry name" value="Cro/C1-type_HTH"/>
</dbReference>
<proteinExistence type="predicted"/>
<gene>
    <name evidence="2" type="ORF">HKD39_04145</name>
</gene>
<dbReference type="Gene3D" id="1.10.260.40">
    <property type="entry name" value="lambda repressor-like DNA-binding domains"/>
    <property type="match status" value="1"/>
</dbReference>
<dbReference type="InterPro" id="IPR011990">
    <property type="entry name" value="TPR-like_helical_dom_sf"/>
</dbReference>
<dbReference type="SMART" id="SM00530">
    <property type="entry name" value="HTH_XRE"/>
    <property type="match status" value="1"/>
</dbReference>
<evidence type="ECO:0000313" key="3">
    <source>
        <dbReference type="Proteomes" id="UP000562984"/>
    </source>
</evidence>
<feature type="domain" description="HTH cro/C1-type" evidence="1">
    <location>
        <begin position="14"/>
        <end position="68"/>
    </location>
</feature>
<sequence>MRGAGDQMSTGQRVAFYRRRRGLTQGVLAGLIGRSEDWLSKVERNQRRLNEQTLTAVAQALRVMPEDIKGQPVLAEADRPANDDVPAVREALLDHRRLSATLFAVERSFVDVDAVAAYSRNVWDLYQRGQTGAVISELPRLIRDAQALEASGDSDGRPWAVSARIHHLAATTLAKLGESELAWTAGEQAMRAAERSGDPLAIASASRATTHALLAMGRFDHAVELGQRTADWLNDQLRKDDPAALSLLGMLHLRTAIAASQRQDRAATNELLDRAEALASRLGRDANLWQTSFGPTNVRLHRVAANLNLEDVAWVIEHGAEVNSSQLPIERTVAHKIDLARANSYHAKDQTAVEYLIDAEHLAPDLVRQSAAVRETVKSMLHRNIASTGKGSLLGDLAVRCRAV</sequence>
<dbReference type="InterPro" id="IPR010982">
    <property type="entry name" value="Lambda_DNA-bd_dom_sf"/>
</dbReference>
<name>A0A849A7A5_9ACTN</name>
<organism evidence="2 3">
    <name type="scientific">Nakamurella aerolata</name>
    <dbReference type="NCBI Taxonomy" id="1656892"/>
    <lineage>
        <taxon>Bacteria</taxon>
        <taxon>Bacillati</taxon>
        <taxon>Actinomycetota</taxon>
        <taxon>Actinomycetes</taxon>
        <taxon>Nakamurellales</taxon>
        <taxon>Nakamurellaceae</taxon>
        <taxon>Nakamurella</taxon>
    </lineage>
</organism>
<dbReference type="EMBL" id="JABEND010000002">
    <property type="protein sequence ID" value="NNG34921.1"/>
    <property type="molecule type" value="Genomic_DNA"/>
</dbReference>
<reference evidence="2 3" key="1">
    <citation type="submission" date="2020-05" db="EMBL/GenBank/DDBJ databases">
        <title>Nakamurella sp. DB0629 isolated from air conditioner.</title>
        <authorList>
            <person name="Kim D.H."/>
            <person name="Kim D.-U."/>
        </authorList>
    </citation>
    <scope>NUCLEOTIDE SEQUENCE [LARGE SCALE GENOMIC DNA]</scope>
    <source>
        <strain evidence="2 3">DB0629</strain>
    </source>
</reference>
<dbReference type="SUPFAM" id="SSF47413">
    <property type="entry name" value="lambda repressor-like DNA-binding domains"/>
    <property type="match status" value="1"/>
</dbReference>
<evidence type="ECO:0000313" key="2">
    <source>
        <dbReference type="EMBL" id="NNG34921.1"/>
    </source>
</evidence>
<keyword evidence="3" id="KW-1185">Reference proteome</keyword>
<dbReference type="CDD" id="cd00093">
    <property type="entry name" value="HTH_XRE"/>
    <property type="match status" value="1"/>
</dbReference>
<dbReference type="PROSITE" id="PS50943">
    <property type="entry name" value="HTH_CROC1"/>
    <property type="match status" value="1"/>
</dbReference>
<dbReference type="SUPFAM" id="SSF48452">
    <property type="entry name" value="TPR-like"/>
    <property type="match status" value="1"/>
</dbReference>
<protein>
    <submittedName>
        <fullName evidence="2">Helix-turn-helix transcriptional regulator</fullName>
    </submittedName>
</protein>
<dbReference type="Pfam" id="PF13560">
    <property type="entry name" value="HTH_31"/>
    <property type="match status" value="1"/>
</dbReference>
<dbReference type="Proteomes" id="UP000562984">
    <property type="component" value="Unassembled WGS sequence"/>
</dbReference>
<dbReference type="GO" id="GO:0003677">
    <property type="term" value="F:DNA binding"/>
    <property type="evidence" value="ECO:0007669"/>
    <property type="project" value="InterPro"/>
</dbReference>
<dbReference type="AlphaFoldDB" id="A0A849A7A5"/>